<accession>A0A1J5S6P5</accession>
<comment type="subcellular location">
    <subcellularLocation>
        <location evidence="1">Cell membrane</location>
        <topology evidence="1">Multi-pass membrane protein</topology>
    </subcellularLocation>
</comment>
<keyword evidence="2" id="KW-1003">Cell membrane</keyword>
<evidence type="ECO:0000256" key="6">
    <source>
        <dbReference type="SAM" id="Phobius"/>
    </source>
</evidence>
<reference evidence="7" key="1">
    <citation type="submission" date="2016-10" db="EMBL/GenBank/DDBJ databases">
        <title>Sequence of Gallionella enrichment culture.</title>
        <authorList>
            <person name="Poehlein A."/>
            <person name="Muehling M."/>
            <person name="Daniel R."/>
        </authorList>
    </citation>
    <scope>NUCLEOTIDE SEQUENCE</scope>
</reference>
<sequence length="504" mass="54567">MSLSRNFIAGLTNSVWSALLGLAVVPTYIRFLGIESYGLIGFFVTTQTLLQLLDMGLAPTINREVARCSASGKLKEAGNLLHTLSVVYWSMALLIALLTAALAPLIADHWIQAKQLTQDNVEHAVMLMGLVIACRWPIGLYQGALVGAQRLTVSSGINMLMATIGSLGAIAILAFVSPTIQAFFIWQASVGIVYAATMRWAAWRVIGRSRETKFDVNQLKSIWRFSAGMTGITLMGLVFSQMDKVLLSKFLSLGEFAHYMLATTIVSALYVLVGATYNTIYPRFSALIVGGNLEELGKLYRLSTRLLAIVLFPSAMILAVFAKDLVQIWTGNLGMAETVAPILAFLAIGSALNGIMYIPHAMLLAFGMTKLPLIINGILMIVQLPLIVILALKYGALGGALAWFTLHILYVLLGTWLTHKHVYIGLAKKWLFNDVGVPLGLSISGGLLAQYLCQSGELSTYVQLAIGAGIALSVVVVSLLLTPQLRLYVIRHLGGKEAANIRQI</sequence>
<evidence type="ECO:0000256" key="2">
    <source>
        <dbReference type="ARBA" id="ARBA00022475"/>
    </source>
</evidence>
<feature type="transmembrane region" description="Helical" evidence="6">
    <location>
        <begin position="259"/>
        <end position="281"/>
    </location>
</feature>
<feature type="transmembrane region" description="Helical" evidence="6">
    <location>
        <begin position="157"/>
        <end position="177"/>
    </location>
</feature>
<evidence type="ECO:0000256" key="1">
    <source>
        <dbReference type="ARBA" id="ARBA00004651"/>
    </source>
</evidence>
<dbReference type="GO" id="GO:0005886">
    <property type="term" value="C:plasma membrane"/>
    <property type="evidence" value="ECO:0007669"/>
    <property type="project" value="UniProtKB-SubCell"/>
</dbReference>
<feature type="transmembrane region" description="Helical" evidence="6">
    <location>
        <begin position="461"/>
        <end position="481"/>
    </location>
</feature>
<dbReference type="InterPro" id="IPR050833">
    <property type="entry name" value="Poly_Biosynth_Transport"/>
</dbReference>
<feature type="transmembrane region" description="Helical" evidence="6">
    <location>
        <begin position="183"/>
        <end position="202"/>
    </location>
</feature>
<dbReference type="AlphaFoldDB" id="A0A1J5S6P5"/>
<feature type="transmembrane region" description="Helical" evidence="6">
    <location>
        <begin position="37"/>
        <end position="58"/>
    </location>
</feature>
<feature type="transmembrane region" description="Helical" evidence="6">
    <location>
        <begin position="342"/>
        <end position="366"/>
    </location>
</feature>
<feature type="transmembrane region" description="Helical" evidence="6">
    <location>
        <begin position="7"/>
        <end position="31"/>
    </location>
</feature>
<dbReference type="Pfam" id="PF01943">
    <property type="entry name" value="Polysacc_synt"/>
    <property type="match status" value="1"/>
</dbReference>
<dbReference type="PANTHER" id="PTHR30250:SF26">
    <property type="entry name" value="PSMA PROTEIN"/>
    <property type="match status" value="1"/>
</dbReference>
<protein>
    <submittedName>
        <fullName evidence="7">Colanic acid exporter</fullName>
    </submittedName>
</protein>
<feature type="transmembrane region" description="Helical" evidence="6">
    <location>
        <begin position="123"/>
        <end position="145"/>
    </location>
</feature>
<dbReference type="PANTHER" id="PTHR30250">
    <property type="entry name" value="PST FAMILY PREDICTED COLANIC ACID TRANSPORTER"/>
    <property type="match status" value="1"/>
</dbReference>
<dbReference type="InterPro" id="IPR002797">
    <property type="entry name" value="Polysacc_synth"/>
</dbReference>
<keyword evidence="5 6" id="KW-0472">Membrane</keyword>
<evidence type="ECO:0000256" key="4">
    <source>
        <dbReference type="ARBA" id="ARBA00022989"/>
    </source>
</evidence>
<keyword evidence="3 6" id="KW-0812">Transmembrane</keyword>
<dbReference type="EMBL" id="MLJW01000102">
    <property type="protein sequence ID" value="OIQ99759.1"/>
    <property type="molecule type" value="Genomic_DNA"/>
</dbReference>
<evidence type="ECO:0000313" key="7">
    <source>
        <dbReference type="EMBL" id="OIQ99759.1"/>
    </source>
</evidence>
<proteinExistence type="predicted"/>
<feature type="transmembrane region" description="Helical" evidence="6">
    <location>
        <begin position="430"/>
        <end position="449"/>
    </location>
</feature>
<comment type="caution">
    <text evidence="7">The sequence shown here is derived from an EMBL/GenBank/DDBJ whole genome shotgun (WGS) entry which is preliminary data.</text>
</comment>
<evidence type="ECO:0000256" key="5">
    <source>
        <dbReference type="ARBA" id="ARBA00023136"/>
    </source>
</evidence>
<organism evidence="7">
    <name type="scientific">mine drainage metagenome</name>
    <dbReference type="NCBI Taxonomy" id="410659"/>
    <lineage>
        <taxon>unclassified sequences</taxon>
        <taxon>metagenomes</taxon>
        <taxon>ecological metagenomes</taxon>
    </lineage>
</organism>
<evidence type="ECO:0000256" key="3">
    <source>
        <dbReference type="ARBA" id="ARBA00022692"/>
    </source>
</evidence>
<feature type="transmembrane region" description="Helical" evidence="6">
    <location>
        <begin position="400"/>
        <end position="418"/>
    </location>
</feature>
<feature type="transmembrane region" description="Helical" evidence="6">
    <location>
        <begin position="79"/>
        <end position="103"/>
    </location>
</feature>
<feature type="transmembrane region" description="Helical" evidence="6">
    <location>
        <begin position="222"/>
        <end position="239"/>
    </location>
</feature>
<feature type="transmembrane region" description="Helical" evidence="6">
    <location>
        <begin position="302"/>
        <end position="322"/>
    </location>
</feature>
<name>A0A1J5S6P5_9ZZZZ</name>
<feature type="transmembrane region" description="Helical" evidence="6">
    <location>
        <begin position="373"/>
        <end position="394"/>
    </location>
</feature>
<gene>
    <name evidence="7" type="ORF">GALL_181560</name>
</gene>
<keyword evidence="4 6" id="KW-1133">Transmembrane helix</keyword>